<proteinExistence type="predicted"/>
<dbReference type="EMBL" id="LZYO01000055">
    <property type="protein sequence ID" value="ODH39229.1"/>
    <property type="molecule type" value="Genomic_DNA"/>
</dbReference>
<reference evidence="1 2" key="1">
    <citation type="submission" date="2016-06" db="EMBL/GenBank/DDBJ databases">
        <authorList>
            <person name="Kjaerup R.B."/>
            <person name="Dalgaard T.S."/>
            <person name="Juul-Madsen H.R."/>
        </authorList>
    </citation>
    <scope>NUCLEOTIDE SEQUENCE [LARGE SCALE GENOMIC DNA]</scope>
    <source>
        <strain evidence="1 2">Pb300</strain>
    </source>
</reference>
<accession>A0A1D2JKC0</accession>
<dbReference type="AlphaFoldDB" id="A0A1D2JKC0"/>
<dbReference type="VEuPathDB" id="FungiDB:PADG_01338"/>
<protein>
    <submittedName>
        <fullName evidence="1">Uncharacterized protein</fullName>
    </submittedName>
</protein>
<comment type="caution">
    <text evidence="1">The sequence shown here is derived from an EMBL/GenBank/DDBJ whole genome shotgun (WGS) entry which is preliminary data.</text>
</comment>
<organism evidence="1 2">
    <name type="scientific">Paracoccidioides brasiliensis</name>
    <dbReference type="NCBI Taxonomy" id="121759"/>
    <lineage>
        <taxon>Eukaryota</taxon>
        <taxon>Fungi</taxon>
        <taxon>Dikarya</taxon>
        <taxon>Ascomycota</taxon>
        <taxon>Pezizomycotina</taxon>
        <taxon>Eurotiomycetes</taxon>
        <taxon>Eurotiomycetidae</taxon>
        <taxon>Onygenales</taxon>
        <taxon>Ajellomycetaceae</taxon>
        <taxon>Paracoccidioides</taxon>
    </lineage>
</organism>
<sequence>MFHLSISGIRHEPIAIDLLHIQEAPEVLDYIQAFSHGLLIKLFPKPLSLQAGKVEAQEFKRAELSLTSFVILALISKRNVCEFELADHQIKSFHGN</sequence>
<gene>
    <name evidence="1" type="ORF">ACO22_01988</name>
</gene>
<evidence type="ECO:0000313" key="1">
    <source>
        <dbReference type="EMBL" id="ODH39229.1"/>
    </source>
</evidence>
<dbReference type="Proteomes" id="UP000242814">
    <property type="component" value="Unassembled WGS sequence"/>
</dbReference>
<dbReference type="VEuPathDB" id="FungiDB:PABG_02835"/>
<name>A0A1D2JKC0_PARBR</name>
<evidence type="ECO:0000313" key="2">
    <source>
        <dbReference type="Proteomes" id="UP000242814"/>
    </source>
</evidence>